<name>A0AAW0CK54_9AGAR</name>
<evidence type="ECO:0000313" key="1">
    <source>
        <dbReference type="EMBL" id="KAK7039948.1"/>
    </source>
</evidence>
<dbReference type="AlphaFoldDB" id="A0AAW0CK54"/>
<dbReference type="EMBL" id="JAWWNJ010000016">
    <property type="protein sequence ID" value="KAK7039948.1"/>
    <property type="molecule type" value="Genomic_DNA"/>
</dbReference>
<comment type="caution">
    <text evidence="1">The sequence shown here is derived from an EMBL/GenBank/DDBJ whole genome shotgun (WGS) entry which is preliminary data.</text>
</comment>
<accession>A0AAW0CK54</accession>
<dbReference type="Gene3D" id="3.80.10.10">
    <property type="entry name" value="Ribonuclease Inhibitor"/>
    <property type="match status" value="1"/>
</dbReference>
<dbReference type="SUPFAM" id="SSF52047">
    <property type="entry name" value="RNI-like"/>
    <property type="match status" value="1"/>
</dbReference>
<evidence type="ECO:0008006" key="3">
    <source>
        <dbReference type="Google" id="ProtNLM"/>
    </source>
</evidence>
<organism evidence="1 2">
    <name type="scientific">Favolaschia claudopus</name>
    <dbReference type="NCBI Taxonomy" id="2862362"/>
    <lineage>
        <taxon>Eukaryota</taxon>
        <taxon>Fungi</taxon>
        <taxon>Dikarya</taxon>
        <taxon>Basidiomycota</taxon>
        <taxon>Agaricomycotina</taxon>
        <taxon>Agaricomycetes</taxon>
        <taxon>Agaricomycetidae</taxon>
        <taxon>Agaricales</taxon>
        <taxon>Marasmiineae</taxon>
        <taxon>Mycenaceae</taxon>
        <taxon>Favolaschia</taxon>
    </lineage>
</organism>
<sequence length="462" mass="51172">MVDASPVLPAIQRTPPEILSEIFAWTRIHTFEETGIWNRTVNQRAIPVAPWRLSHVCQAWRNTTHGNAQLWSTIKINTLRYCTVTPDGQYRLAQSNATLEYPLAAVKAQLLLSADAPLHVLLRLGDLDDASDSAHVFSLLEAVLHHSNRFRSLTLCIRKKVDVDAIRAFSVIKGQLASLECLDFQCRLDELGEWPADLADIFLHAPRLQDVNLPGADPLPISLPYPQLTKFESYMTFAHLLAPENLGLAEGLVSLDLGGPDKDFVLLMSDVATVHLPNLSFLGLWDGRLSAFFDTPKIDNLFIYARISAAIPFVHRFGSQLKELDVRCYHTETAILPSFLRLTPNVSTLALAFSHVGDPFDQREGEVTQSTTALRAMTVSGSAQALCPLVTKLHIGVGVFASMTEWNAVYDMVKSRCDAMSPLRRLTFHGAVPPSARERFAALRVPGLEIILPKPRVEGPGF</sequence>
<evidence type="ECO:0000313" key="2">
    <source>
        <dbReference type="Proteomes" id="UP001362999"/>
    </source>
</evidence>
<keyword evidence="2" id="KW-1185">Reference proteome</keyword>
<proteinExistence type="predicted"/>
<dbReference type="InterPro" id="IPR032675">
    <property type="entry name" value="LRR_dom_sf"/>
</dbReference>
<reference evidence="1 2" key="1">
    <citation type="journal article" date="2024" name="J Genomics">
        <title>Draft genome sequencing and assembly of Favolaschia claudopus CIRM-BRFM 2984 isolated from oak limbs.</title>
        <authorList>
            <person name="Navarro D."/>
            <person name="Drula E."/>
            <person name="Chaduli D."/>
            <person name="Cazenave R."/>
            <person name="Ahrendt S."/>
            <person name="Wang J."/>
            <person name="Lipzen A."/>
            <person name="Daum C."/>
            <person name="Barry K."/>
            <person name="Grigoriev I.V."/>
            <person name="Favel A."/>
            <person name="Rosso M.N."/>
            <person name="Martin F."/>
        </authorList>
    </citation>
    <scope>NUCLEOTIDE SEQUENCE [LARGE SCALE GENOMIC DNA]</scope>
    <source>
        <strain evidence="1 2">CIRM-BRFM 2984</strain>
    </source>
</reference>
<protein>
    <recommendedName>
        <fullName evidence="3">F-box domain-containing protein</fullName>
    </recommendedName>
</protein>
<dbReference type="Proteomes" id="UP001362999">
    <property type="component" value="Unassembled WGS sequence"/>
</dbReference>
<gene>
    <name evidence="1" type="ORF">R3P38DRAFT_3262265</name>
</gene>